<evidence type="ECO:0000259" key="2">
    <source>
        <dbReference type="Pfam" id="PF01841"/>
    </source>
</evidence>
<dbReference type="SUPFAM" id="SSF54001">
    <property type="entry name" value="Cysteine proteinases"/>
    <property type="match status" value="1"/>
</dbReference>
<evidence type="ECO:0000313" key="4">
    <source>
        <dbReference type="EMBL" id="MBZ2205842.1"/>
    </source>
</evidence>
<dbReference type="Gene3D" id="2.60.40.3140">
    <property type="match status" value="1"/>
</dbReference>
<organism evidence="4 5">
    <name type="scientific">Massilia soli</name>
    <dbReference type="NCBI Taxonomy" id="2792854"/>
    <lineage>
        <taxon>Bacteria</taxon>
        <taxon>Pseudomonadati</taxon>
        <taxon>Pseudomonadota</taxon>
        <taxon>Betaproteobacteria</taxon>
        <taxon>Burkholderiales</taxon>
        <taxon>Oxalobacteraceae</taxon>
        <taxon>Telluria group</taxon>
        <taxon>Massilia</taxon>
    </lineage>
</organism>
<sequence>MLRLLAMLCLALTAPSSFAALPDTGTDSSLVMDRQRQHFVVNPDGSFVFTLDMTTTIVEPRAVPAASQRAVSYNATLEEIVALEAHTHKPDGRIIKVTKEQIKDQQETSSADAPMFHDTRVKVVVFPDVAVGDKLVLHFVRKRHTPLLPGHFEDLSAADFFVTKQFELIYDMPASMPLYADAVGFETVNIDSAPGRKRYQWRFVDGPNQRMEADSVSYFDYGKRLAVSTFADYPAFATAYHARAGDKAAVTPAIATLARSVTSGLAQPRAKALALSDWVRKNIRYVAVYVGAGGVVPHAASTVLDNRYGDCKDHAVLLEAMLNAVDIASTPALINSGNAYRLPSVPTLGVFNHVITYIPGLDLYLDSTAADVAAGYLLNDELGKPVLLTKTGTIGRTPDAQAIRHHNIATYSVQADGKTGIRVHKTAGGAIAEHFRRIVRDTDQADRDMLVERLLKEMGQQGSGVFDPGNVNGADGDYAFGFKGSSDNFINLPGPTGVRTSINFWGGLGDAAYQLASENKRHQNFSCFGYDVGDETTFEFATGIEILAVPAPFHLEDAYFTYDARYIRKGNSVVVSRALKFHTNKAVCTPADFERFNPTLQRIMRDLKGQIIVRGT</sequence>
<dbReference type="Pfam" id="PF12969">
    <property type="entry name" value="DUF3857"/>
    <property type="match status" value="1"/>
</dbReference>
<dbReference type="EMBL" id="JAFBIL020000001">
    <property type="protein sequence ID" value="MBZ2205842.1"/>
    <property type="molecule type" value="Genomic_DNA"/>
</dbReference>
<dbReference type="InterPro" id="IPR038765">
    <property type="entry name" value="Papain-like_cys_pep_sf"/>
</dbReference>
<feature type="signal peptide" evidence="1">
    <location>
        <begin position="1"/>
        <end position="19"/>
    </location>
</feature>
<comment type="caution">
    <text evidence="4">The sequence shown here is derived from an EMBL/GenBank/DDBJ whole genome shotgun (WGS) entry which is preliminary data.</text>
</comment>
<protein>
    <submittedName>
        <fullName evidence="4">DUF3857 domain-containing transglutaminase family protein</fullName>
    </submittedName>
</protein>
<proteinExistence type="predicted"/>
<evidence type="ECO:0000259" key="3">
    <source>
        <dbReference type="Pfam" id="PF12969"/>
    </source>
</evidence>
<feature type="domain" description="Transglutaminase-like" evidence="2">
    <location>
        <begin position="256"/>
        <end position="328"/>
    </location>
</feature>
<gene>
    <name evidence="4" type="ORF">I4X03_001040</name>
</gene>
<keyword evidence="5" id="KW-1185">Reference proteome</keyword>
<dbReference type="Proteomes" id="UP000809349">
    <property type="component" value="Unassembled WGS sequence"/>
</dbReference>
<dbReference type="Gene3D" id="3.10.620.30">
    <property type="match status" value="1"/>
</dbReference>
<feature type="chain" id="PRO_5045285953" evidence="1">
    <location>
        <begin position="20"/>
        <end position="616"/>
    </location>
</feature>
<name>A0ABS7SIJ0_9BURK</name>
<evidence type="ECO:0000313" key="5">
    <source>
        <dbReference type="Proteomes" id="UP000809349"/>
    </source>
</evidence>
<feature type="domain" description="DUF3857" evidence="3">
    <location>
        <begin position="43"/>
        <end position="204"/>
    </location>
</feature>
<dbReference type="RefSeq" id="WP_223464454.1">
    <property type="nucleotide sequence ID" value="NZ_JAFBIL020000001.1"/>
</dbReference>
<reference evidence="4 5" key="1">
    <citation type="submission" date="2021-01" db="EMBL/GenBank/DDBJ databases">
        <authorList>
            <person name="Ruan W."/>
            <person name="Khan S.A."/>
            <person name="Jeon C.O."/>
        </authorList>
    </citation>
    <scope>NUCLEOTIDE SEQUENCE [LARGE SCALE GENOMIC DNA]</scope>
    <source>
        <strain evidence="4 5">R798</strain>
    </source>
</reference>
<reference evidence="4 5" key="2">
    <citation type="submission" date="2021-08" db="EMBL/GenBank/DDBJ databases">
        <title>Massilia sp. R798.</title>
        <authorList>
            <person name="Baek J.H."/>
            <person name="Jung H.S."/>
            <person name="Kim K.R."/>
            <person name="Jeon C.O."/>
        </authorList>
    </citation>
    <scope>NUCLEOTIDE SEQUENCE [LARGE SCALE GENOMIC DNA]</scope>
    <source>
        <strain evidence="4 5">R798</strain>
    </source>
</reference>
<evidence type="ECO:0000256" key="1">
    <source>
        <dbReference type="SAM" id="SignalP"/>
    </source>
</evidence>
<dbReference type="InterPro" id="IPR002931">
    <property type="entry name" value="Transglutaminase-like"/>
</dbReference>
<dbReference type="Pfam" id="PF01841">
    <property type="entry name" value="Transglut_core"/>
    <property type="match status" value="1"/>
</dbReference>
<keyword evidence="1" id="KW-0732">Signal</keyword>
<dbReference type="Gene3D" id="2.60.120.1130">
    <property type="match status" value="1"/>
</dbReference>
<accession>A0ABS7SIJ0</accession>
<dbReference type="InterPro" id="IPR024618">
    <property type="entry name" value="DUF3857"/>
</dbReference>